<dbReference type="Gene3D" id="2.30.40.10">
    <property type="entry name" value="Urease, subunit C, domain 1"/>
    <property type="match status" value="1"/>
</dbReference>
<dbReference type="InterPro" id="IPR032466">
    <property type="entry name" value="Metal_Hydrolase"/>
</dbReference>
<feature type="domain" description="Amidohydrolase-related" evidence="1">
    <location>
        <begin position="40"/>
        <end position="355"/>
    </location>
</feature>
<keyword evidence="3" id="KW-1185">Reference proteome</keyword>
<dbReference type="InterPro" id="IPR011059">
    <property type="entry name" value="Metal-dep_hydrolase_composite"/>
</dbReference>
<sequence>MNFHLTGHLRGTTQTQAWVSSGRISTTPPSGSVAKIEGWIYPGLVDCHTHPGASYDPEPIPDAEVLRRCAAYLANGVTAIRDCGGKRDPRTVRGGPLPKLMHAGEHITQPKRYFQHMGSEVEPGQLVSEIERQAAVSDGWIKLIGDWIDRRRGRQADLEPIWDPAELADAVAAAHELGRKVTVHTFGTETIAPLLEAGVDGIEHGTGMTREHLQEARKMGVLITPTVCQIATFPQIASGAVKYPVYARRMIEMSRHQREHLELMVEEESLFLMGSDSTDDVATRTLPLELVTAVVGGMPADVVMAAASYAGRERIGLPNWQEGAPADFVVYDADPLTDITTVFRPLAVLLDGELVGGTGVGGGEFVGVRQ</sequence>
<evidence type="ECO:0000259" key="1">
    <source>
        <dbReference type="Pfam" id="PF01979"/>
    </source>
</evidence>
<accession>A0ABT9NAK7</accession>
<dbReference type="InterPro" id="IPR051781">
    <property type="entry name" value="Metallo-dep_Hydrolase"/>
</dbReference>
<organism evidence="2 3">
    <name type="scientific">Arcanobacterium wilhelmae</name>
    <dbReference type="NCBI Taxonomy" id="1803177"/>
    <lineage>
        <taxon>Bacteria</taxon>
        <taxon>Bacillati</taxon>
        <taxon>Actinomycetota</taxon>
        <taxon>Actinomycetes</taxon>
        <taxon>Actinomycetales</taxon>
        <taxon>Actinomycetaceae</taxon>
        <taxon>Arcanobacterium</taxon>
    </lineage>
</organism>
<dbReference type="EMBL" id="JAUSQW010000001">
    <property type="protein sequence ID" value="MDP9800759.1"/>
    <property type="molecule type" value="Genomic_DNA"/>
</dbReference>
<gene>
    <name evidence="2" type="ORF">J2S49_000835</name>
</gene>
<name>A0ABT9NAK7_9ACTO</name>
<dbReference type="RefSeq" id="WP_307014384.1">
    <property type="nucleotide sequence ID" value="NZ_JAUSQW010000001.1"/>
</dbReference>
<evidence type="ECO:0000313" key="2">
    <source>
        <dbReference type="EMBL" id="MDP9800759.1"/>
    </source>
</evidence>
<proteinExistence type="predicted"/>
<dbReference type="PANTHER" id="PTHR43135:SF4">
    <property type="entry name" value="AMIDOHYDROLASE-RELATED DOMAIN-CONTAINING PROTEIN"/>
    <property type="match status" value="1"/>
</dbReference>
<dbReference type="InterPro" id="IPR006680">
    <property type="entry name" value="Amidohydro-rel"/>
</dbReference>
<dbReference type="PANTHER" id="PTHR43135">
    <property type="entry name" value="ALPHA-D-RIBOSE 1-METHYLPHOSPHONATE 5-TRIPHOSPHATE DIPHOSPHATASE"/>
    <property type="match status" value="1"/>
</dbReference>
<dbReference type="Pfam" id="PF01979">
    <property type="entry name" value="Amidohydro_1"/>
    <property type="match status" value="1"/>
</dbReference>
<evidence type="ECO:0000313" key="3">
    <source>
        <dbReference type="Proteomes" id="UP001235966"/>
    </source>
</evidence>
<reference evidence="2 3" key="1">
    <citation type="submission" date="2023-07" db="EMBL/GenBank/DDBJ databases">
        <title>Sequencing the genomes of 1000 actinobacteria strains.</title>
        <authorList>
            <person name="Klenk H.-P."/>
        </authorList>
    </citation>
    <scope>NUCLEOTIDE SEQUENCE [LARGE SCALE GENOMIC DNA]</scope>
    <source>
        <strain evidence="2 3">DSM 102162</strain>
    </source>
</reference>
<dbReference type="Gene3D" id="3.20.20.140">
    <property type="entry name" value="Metal-dependent hydrolases"/>
    <property type="match status" value="1"/>
</dbReference>
<dbReference type="Proteomes" id="UP001235966">
    <property type="component" value="Unassembled WGS sequence"/>
</dbReference>
<dbReference type="SUPFAM" id="SSF51556">
    <property type="entry name" value="Metallo-dependent hydrolases"/>
    <property type="match status" value="1"/>
</dbReference>
<comment type="caution">
    <text evidence="2">The sequence shown here is derived from an EMBL/GenBank/DDBJ whole genome shotgun (WGS) entry which is preliminary data.</text>
</comment>
<protein>
    <submittedName>
        <fullName evidence="2">Imidazolonepropionase-like amidohydrolase</fullName>
    </submittedName>
</protein>